<gene>
    <name evidence="2" type="ORF">AKO1_005516</name>
</gene>
<dbReference type="InterPro" id="IPR012337">
    <property type="entry name" value="RNaseH-like_sf"/>
</dbReference>
<dbReference type="PANTHER" id="PTHR46564:SF1">
    <property type="entry name" value="TRANSPOSASE"/>
    <property type="match status" value="1"/>
</dbReference>
<name>A0AAW2YL77_9EUKA</name>
<dbReference type="Proteomes" id="UP001431209">
    <property type="component" value="Unassembled WGS sequence"/>
</dbReference>
<evidence type="ECO:0000313" key="2">
    <source>
        <dbReference type="EMBL" id="KAL0477676.1"/>
    </source>
</evidence>
<dbReference type="AlphaFoldDB" id="A0AAW2YL77"/>
<sequence>MEKRGVNADDFIIFLTKLLPDLKPSSVIYLDNAAIHKTARVEQWFADHGINVFYSSPYSPDYNPIELLFSQLKQIVKRDRYQNWPLIAVIERKMKSFLSITLIM</sequence>
<accession>A0AAW2YL77</accession>
<dbReference type="InterPro" id="IPR038717">
    <property type="entry name" value="Tc1-like_DDE_dom"/>
</dbReference>
<dbReference type="Pfam" id="PF13358">
    <property type="entry name" value="DDE_3"/>
    <property type="match status" value="1"/>
</dbReference>
<protein>
    <submittedName>
        <fullName evidence="2">TCB1</fullName>
    </submittedName>
</protein>
<comment type="caution">
    <text evidence="2">The sequence shown here is derived from an EMBL/GenBank/DDBJ whole genome shotgun (WGS) entry which is preliminary data.</text>
</comment>
<organism evidence="2 3">
    <name type="scientific">Acrasis kona</name>
    <dbReference type="NCBI Taxonomy" id="1008807"/>
    <lineage>
        <taxon>Eukaryota</taxon>
        <taxon>Discoba</taxon>
        <taxon>Heterolobosea</taxon>
        <taxon>Tetramitia</taxon>
        <taxon>Eutetramitia</taxon>
        <taxon>Acrasidae</taxon>
        <taxon>Acrasis</taxon>
    </lineage>
</organism>
<dbReference type="InterPro" id="IPR036397">
    <property type="entry name" value="RNaseH_sf"/>
</dbReference>
<keyword evidence="3" id="KW-1185">Reference proteome</keyword>
<dbReference type="PANTHER" id="PTHR46564">
    <property type="entry name" value="TRANSPOSASE"/>
    <property type="match status" value="1"/>
</dbReference>
<reference evidence="2 3" key="1">
    <citation type="submission" date="2024-03" db="EMBL/GenBank/DDBJ databases">
        <title>The Acrasis kona genome and developmental transcriptomes reveal deep origins of eukaryotic multicellular pathways.</title>
        <authorList>
            <person name="Sheikh S."/>
            <person name="Fu C.-J."/>
            <person name="Brown M.W."/>
            <person name="Baldauf S.L."/>
        </authorList>
    </citation>
    <scope>NUCLEOTIDE SEQUENCE [LARGE SCALE GENOMIC DNA]</scope>
    <source>
        <strain evidence="2 3">ATCC MYA-3509</strain>
    </source>
</reference>
<dbReference type="GO" id="GO:0003676">
    <property type="term" value="F:nucleic acid binding"/>
    <property type="evidence" value="ECO:0007669"/>
    <property type="project" value="InterPro"/>
</dbReference>
<dbReference type="EMBL" id="JAOPGA020000215">
    <property type="protein sequence ID" value="KAL0477676.1"/>
    <property type="molecule type" value="Genomic_DNA"/>
</dbReference>
<dbReference type="SUPFAM" id="SSF53098">
    <property type="entry name" value="Ribonuclease H-like"/>
    <property type="match status" value="1"/>
</dbReference>
<proteinExistence type="predicted"/>
<evidence type="ECO:0000313" key="3">
    <source>
        <dbReference type="Proteomes" id="UP001431209"/>
    </source>
</evidence>
<dbReference type="Gene3D" id="3.30.420.10">
    <property type="entry name" value="Ribonuclease H-like superfamily/Ribonuclease H"/>
    <property type="match status" value="1"/>
</dbReference>
<feature type="domain" description="Tc1-like transposase DDE" evidence="1">
    <location>
        <begin position="5"/>
        <end position="81"/>
    </location>
</feature>
<evidence type="ECO:0000259" key="1">
    <source>
        <dbReference type="Pfam" id="PF13358"/>
    </source>
</evidence>